<accession>A0ABM9MW35</accession>
<reference evidence="2 3" key="1">
    <citation type="submission" date="2023-10" db="EMBL/GenBank/DDBJ databases">
        <authorList>
            <person name="Botero Cardona J."/>
        </authorList>
    </citation>
    <scope>NUCLEOTIDE SEQUENCE [LARGE SCALE GENOMIC DNA]</scope>
    <source>
        <strain evidence="2 3">R-54839</strain>
    </source>
</reference>
<feature type="transmembrane region" description="Helical" evidence="1">
    <location>
        <begin position="21"/>
        <end position="38"/>
    </location>
</feature>
<feature type="transmembrane region" description="Helical" evidence="1">
    <location>
        <begin position="78"/>
        <end position="98"/>
    </location>
</feature>
<dbReference type="PANTHER" id="PTHR40076:SF1">
    <property type="entry name" value="MEMBRANE PROTEIN"/>
    <property type="match status" value="1"/>
</dbReference>
<keyword evidence="1" id="KW-0812">Transmembrane</keyword>
<keyword evidence="3" id="KW-1185">Reference proteome</keyword>
<comment type="caution">
    <text evidence="2">The sequence shown here is derived from an EMBL/GenBank/DDBJ whole genome shotgun (WGS) entry which is preliminary data.</text>
</comment>
<name>A0ABM9MW35_9LACO</name>
<feature type="transmembrane region" description="Helical" evidence="1">
    <location>
        <begin position="190"/>
        <end position="221"/>
    </location>
</feature>
<dbReference type="RefSeq" id="WP_244957696.1">
    <property type="nucleotide sequence ID" value="NZ_CAUZLK010000002.1"/>
</dbReference>
<evidence type="ECO:0000313" key="3">
    <source>
        <dbReference type="Proteomes" id="UP001314261"/>
    </source>
</evidence>
<keyword evidence="1" id="KW-0472">Membrane</keyword>
<feature type="transmembrane region" description="Helical" evidence="1">
    <location>
        <begin position="119"/>
        <end position="148"/>
    </location>
</feature>
<protein>
    <submittedName>
        <fullName evidence="2">Uncharacterized membrane protein</fullName>
    </submittedName>
</protein>
<organism evidence="2 3">
    <name type="scientific">Fructobacillus fructosus</name>
    <dbReference type="NCBI Taxonomy" id="1631"/>
    <lineage>
        <taxon>Bacteria</taxon>
        <taxon>Bacillati</taxon>
        <taxon>Bacillota</taxon>
        <taxon>Bacilli</taxon>
        <taxon>Lactobacillales</taxon>
        <taxon>Lactobacillaceae</taxon>
        <taxon>Fructobacillus</taxon>
    </lineage>
</organism>
<evidence type="ECO:0000256" key="1">
    <source>
        <dbReference type="SAM" id="Phobius"/>
    </source>
</evidence>
<evidence type="ECO:0000313" key="2">
    <source>
        <dbReference type="EMBL" id="CAK1244064.1"/>
    </source>
</evidence>
<dbReference type="PANTHER" id="PTHR40076">
    <property type="entry name" value="MEMBRANE PROTEIN-RELATED"/>
    <property type="match status" value="1"/>
</dbReference>
<dbReference type="EMBL" id="CAUZLR010000006">
    <property type="protein sequence ID" value="CAK1244064.1"/>
    <property type="molecule type" value="Genomic_DNA"/>
</dbReference>
<sequence length="242" mass="27261">MTKKEVRRQIKAQAKERMAGNWIYLILITLPAVIFSWIGNQSYSVTNVATSYATNWSDGHASGTLVVPSLMNVSNGTIMSLLAFIAGTAAMYSLLDFYRSGEKQAHPFLQSINAYKQKGLFWGTIGVAILQFIWTFLWTLLLFIPGIIKGLAYSQAFFVFKDAKAAGEDIRFRDAITRSRQLMDGHKWEYFVLILSFIGWGILAELVLGLGMVILLPYMYLTYAGFYDYLKKDLAEKNGEVA</sequence>
<dbReference type="Pfam" id="PF06161">
    <property type="entry name" value="DUF975"/>
    <property type="match status" value="1"/>
</dbReference>
<dbReference type="Proteomes" id="UP001314261">
    <property type="component" value="Unassembled WGS sequence"/>
</dbReference>
<gene>
    <name evidence="2" type="ORF">R54839_PPFHFPJH_01031</name>
</gene>
<proteinExistence type="predicted"/>
<dbReference type="InterPro" id="IPR010380">
    <property type="entry name" value="DUF975"/>
</dbReference>
<keyword evidence="1" id="KW-1133">Transmembrane helix</keyword>